<dbReference type="Proteomes" id="UP000028782">
    <property type="component" value="Chromosome"/>
</dbReference>
<sequence>MNNSIKTAIAFLLLPLAAASQAAEPPSPIAAAELYIRTLVNHDEQAISQLNDYLRPDRLRSGRSADYANAAELKEADKDFPREIADVALPLFPEAQRNALRAPVESLMSTVQKTRQQSQCKTVSASKPKLDKHGVLNTEVKFSCQLVKTPETWAEGIQRMVRNKLSVDQVQGELKKLQAAYSAPANHTYEGTLSLGMVPKDKDKAWRNDFARETFDEMFSEL</sequence>
<evidence type="ECO:0000256" key="1">
    <source>
        <dbReference type="SAM" id="SignalP"/>
    </source>
</evidence>
<proteinExistence type="predicted"/>
<keyword evidence="1" id="KW-0732">Signal</keyword>
<feature type="chain" id="PRO_5001716107" evidence="1">
    <location>
        <begin position="23"/>
        <end position="222"/>
    </location>
</feature>
<dbReference type="HOGENOM" id="CLU_1244343_0_0_4"/>
<dbReference type="AlphaFoldDB" id="A0A076PVW2"/>
<evidence type="ECO:0000313" key="3">
    <source>
        <dbReference type="Proteomes" id="UP000028782"/>
    </source>
</evidence>
<gene>
    <name evidence="2" type="ORF">O987_16745</name>
</gene>
<dbReference type="RefSeq" id="WP_043373448.1">
    <property type="nucleotide sequence ID" value="NZ_CP006704.1"/>
</dbReference>
<accession>A0A076PVW2</accession>
<name>A0A076PVW2_COMTE</name>
<dbReference type="EMBL" id="CP006704">
    <property type="protein sequence ID" value="AIJ47462.1"/>
    <property type="molecule type" value="Genomic_DNA"/>
</dbReference>
<protein>
    <submittedName>
        <fullName evidence="2">Uncharacterized protein</fullName>
    </submittedName>
</protein>
<evidence type="ECO:0000313" key="2">
    <source>
        <dbReference type="EMBL" id="AIJ47462.1"/>
    </source>
</evidence>
<organism evidence="2 3">
    <name type="scientific">Comamonas testosteroni TK102</name>
    <dbReference type="NCBI Taxonomy" id="1392005"/>
    <lineage>
        <taxon>Bacteria</taxon>
        <taxon>Pseudomonadati</taxon>
        <taxon>Pseudomonadota</taxon>
        <taxon>Betaproteobacteria</taxon>
        <taxon>Burkholderiales</taxon>
        <taxon>Comamonadaceae</taxon>
        <taxon>Comamonas</taxon>
    </lineage>
</organism>
<dbReference type="KEGG" id="ctes:O987_16745"/>
<reference evidence="2 3" key="1">
    <citation type="journal article" date="2014" name="Genome Announc.">
        <title>Complete Genome Sequence of Polychlorinated Biphenyl Degrader Comamonas testosteroni TK102 (NBRC 109938).</title>
        <authorList>
            <person name="Fukuda K."/>
            <person name="Hosoyama A."/>
            <person name="Tsuchikane K."/>
            <person name="Ohji S."/>
            <person name="Yamazoe A."/>
            <person name="Fujita N."/>
            <person name="Shintani M."/>
            <person name="Kimbara K."/>
        </authorList>
    </citation>
    <scope>NUCLEOTIDE SEQUENCE [LARGE SCALE GENOMIC DNA]</scope>
    <source>
        <strain evidence="2">TK102</strain>
    </source>
</reference>
<feature type="signal peptide" evidence="1">
    <location>
        <begin position="1"/>
        <end position="22"/>
    </location>
</feature>